<dbReference type="STRING" id="1628148.BI198_10730"/>
<keyword evidence="1" id="KW-0812">Transmembrane</keyword>
<feature type="transmembrane region" description="Helical" evidence="1">
    <location>
        <begin position="146"/>
        <end position="167"/>
    </location>
</feature>
<proteinExistence type="predicted"/>
<keyword evidence="1" id="KW-1133">Transmembrane helix</keyword>
<accession>A0A1E7Q785</accession>
<dbReference type="RefSeq" id="WP_070049556.1">
    <property type="nucleotide sequence ID" value="NZ_MKEK01000001.1"/>
</dbReference>
<name>A0A1E7Q785_9GAMM</name>
<dbReference type="Proteomes" id="UP000242258">
    <property type="component" value="Unassembled WGS sequence"/>
</dbReference>
<evidence type="ECO:0000313" key="2">
    <source>
        <dbReference type="EMBL" id="OEY69987.1"/>
    </source>
</evidence>
<keyword evidence="1" id="KW-0472">Membrane</keyword>
<protein>
    <submittedName>
        <fullName evidence="2">Uncharacterized protein</fullName>
    </submittedName>
</protein>
<evidence type="ECO:0000313" key="3">
    <source>
        <dbReference type="Proteomes" id="UP000242258"/>
    </source>
</evidence>
<evidence type="ECO:0000256" key="1">
    <source>
        <dbReference type="SAM" id="Phobius"/>
    </source>
</evidence>
<feature type="transmembrane region" description="Helical" evidence="1">
    <location>
        <begin position="91"/>
        <end position="110"/>
    </location>
</feature>
<organism evidence="2 3">
    <name type="scientific">Rheinheimera salexigens</name>
    <dbReference type="NCBI Taxonomy" id="1628148"/>
    <lineage>
        <taxon>Bacteria</taxon>
        <taxon>Pseudomonadati</taxon>
        <taxon>Pseudomonadota</taxon>
        <taxon>Gammaproteobacteria</taxon>
        <taxon>Chromatiales</taxon>
        <taxon>Chromatiaceae</taxon>
        <taxon>Rheinheimera</taxon>
    </lineage>
</organism>
<keyword evidence="3" id="KW-1185">Reference proteome</keyword>
<feature type="transmembrane region" description="Helical" evidence="1">
    <location>
        <begin position="59"/>
        <end position="79"/>
    </location>
</feature>
<reference evidence="3" key="1">
    <citation type="submission" date="2016-09" db="EMBL/GenBank/DDBJ databases">
        <authorList>
            <person name="Wan X."/>
            <person name="Hou S."/>
        </authorList>
    </citation>
    <scope>NUCLEOTIDE SEQUENCE [LARGE SCALE GENOMIC DNA]</scope>
    <source>
        <strain evidence="3">KH87</strain>
    </source>
</reference>
<comment type="caution">
    <text evidence="2">The sequence shown here is derived from an EMBL/GenBank/DDBJ whole genome shotgun (WGS) entry which is preliminary data.</text>
</comment>
<dbReference type="AlphaFoldDB" id="A0A1E7Q785"/>
<dbReference type="EMBL" id="MKEK01000001">
    <property type="protein sequence ID" value="OEY69987.1"/>
    <property type="molecule type" value="Genomic_DNA"/>
</dbReference>
<sequence>MAANQFIHCKQKISAAILWLGGNFGFAAFWYWAVVFLAATDNIVELLADGGSVSSLFALTFWLVLVFSSAAALANLAYQSVFSKLSVRTKSLVWLFISLALSLPLSWWLINIATESVIVKYQQVYSALQFLLSTDRSQYADPVQLLIRYSLAYIAMLSILSWFYFAASAISKRVYRLASSV</sequence>
<gene>
    <name evidence="2" type="ORF">BI198_10730</name>
</gene>
<feature type="transmembrane region" description="Helical" evidence="1">
    <location>
        <begin position="16"/>
        <end position="39"/>
    </location>
</feature>